<dbReference type="InterPro" id="IPR002376">
    <property type="entry name" value="Formyl_transf_N"/>
</dbReference>
<dbReference type="AlphaFoldDB" id="A0AAU7QRN2"/>
<evidence type="ECO:0000313" key="2">
    <source>
        <dbReference type="EMBL" id="XBT18474.1"/>
    </source>
</evidence>
<dbReference type="Pfam" id="PF00551">
    <property type="entry name" value="Formyl_trans_N"/>
    <property type="match status" value="1"/>
</dbReference>
<dbReference type="PANTHER" id="PTHR11138">
    <property type="entry name" value="METHIONYL-TRNA FORMYLTRANSFERASE"/>
    <property type="match status" value="1"/>
</dbReference>
<accession>A0AAU7QRN2</accession>
<dbReference type="Gene3D" id="3.40.50.12230">
    <property type="match status" value="1"/>
</dbReference>
<feature type="domain" description="Formyl transferase N-terminal" evidence="1">
    <location>
        <begin position="73"/>
        <end position="164"/>
    </location>
</feature>
<reference evidence="2" key="1">
    <citation type="submission" date="2024-06" db="EMBL/GenBank/DDBJ databases">
        <title>Diversity, functionality, and evolutionary history of bacterial symbionts in false click beetles (Coleoptera, Throscidae).</title>
        <authorList>
            <person name="Wierz J.C."/>
            <person name="Malm H."/>
            <person name="Kaltenpoth M."/>
            <person name="Engl T."/>
        </authorList>
    </citation>
    <scope>NUCLEOTIDE SEQUENCE</scope>
    <source>
        <strain evidence="2">Tder</strain>
    </source>
</reference>
<evidence type="ECO:0000259" key="1">
    <source>
        <dbReference type="Pfam" id="PF00551"/>
    </source>
</evidence>
<name>A0AAU7QRN2_9FLAO</name>
<organism evidence="2">
    <name type="scientific">Candidatus Shikimatogenerans sp. Tder</name>
    <dbReference type="NCBI Taxonomy" id="3158566"/>
    <lineage>
        <taxon>Bacteria</taxon>
        <taxon>Pseudomonadati</taxon>
        <taxon>Bacteroidota</taxon>
        <taxon>Flavobacteriia</taxon>
        <taxon>Flavobacteriales</taxon>
        <taxon>Candidatus Shikimatogenerans</taxon>
    </lineage>
</organism>
<dbReference type="PANTHER" id="PTHR11138:SF5">
    <property type="entry name" value="METHIONYL-TRNA FORMYLTRANSFERASE, MITOCHONDRIAL"/>
    <property type="match status" value="1"/>
</dbReference>
<dbReference type="SUPFAM" id="SSF53328">
    <property type="entry name" value="Formyltransferase"/>
    <property type="match status" value="1"/>
</dbReference>
<gene>
    <name evidence="2" type="ORF">ABNO82_00795</name>
</gene>
<protein>
    <submittedName>
        <fullName evidence="2">Formyltransferase family protein</fullName>
    </submittedName>
</protein>
<dbReference type="GO" id="GO:0004479">
    <property type="term" value="F:methionyl-tRNA formyltransferase activity"/>
    <property type="evidence" value="ECO:0007669"/>
    <property type="project" value="TreeGrafter"/>
</dbReference>
<proteinExistence type="predicted"/>
<dbReference type="InterPro" id="IPR036477">
    <property type="entry name" value="Formyl_transf_N_sf"/>
</dbReference>
<sequence>MKKYNIIILTNGDFSINILNFLIKKYNIKGIITNKYLFKKKNKIFKFINKYKINYLYDKYINNKKIILNFFIKNKPDILICISFKYIKKYIYKYTKYGTINIHPSLLPKYIGPNPIRYSILNNDKYTGISIININSNIDKGNILIQKKIKISKKDNYNTLFNKLSYYSIYPLKKILYNIFNNIKINIIKINKNNYINTKKIYHKDGKIN</sequence>
<dbReference type="EMBL" id="CP157895">
    <property type="protein sequence ID" value="XBT18474.1"/>
    <property type="molecule type" value="Genomic_DNA"/>
</dbReference>